<organism evidence="2 3">
    <name type="scientific">Nostoc minutum NIES-26</name>
    <dbReference type="NCBI Taxonomy" id="1844469"/>
    <lineage>
        <taxon>Bacteria</taxon>
        <taxon>Bacillati</taxon>
        <taxon>Cyanobacteriota</taxon>
        <taxon>Cyanophyceae</taxon>
        <taxon>Nostocales</taxon>
        <taxon>Nostocaceae</taxon>
        <taxon>Nostoc</taxon>
    </lineage>
</organism>
<dbReference type="Pfam" id="PF13181">
    <property type="entry name" value="TPR_8"/>
    <property type="match status" value="1"/>
</dbReference>
<gene>
    <name evidence="2" type="ORF">A6770_26805</name>
</gene>
<evidence type="ECO:0000313" key="3">
    <source>
        <dbReference type="Proteomes" id="UP000252107"/>
    </source>
</evidence>
<dbReference type="EMBL" id="LXQD01000310">
    <property type="protein sequence ID" value="RCJ26161.1"/>
    <property type="molecule type" value="Genomic_DNA"/>
</dbReference>
<sequence length="856" mass="95341">MTLLCILINPILANTYQIIDLNSKLAIQYSQSKVQNLKATIEESQILYNSGRFAEAIKSLQQTFQEYQQQGNTLKKAITLSNLSLAYQQLGDWQKAQTAIDQSLNLQGLKEPNPSKITNQNLAVLAQTLDIQGSLQLSTGKTEQALATWEQTEDFYTKIEDKNGIALSRLYQAQALRTQGLNRQAIEKLEQVNQTLNSQADSLAKTAVLLSLGDTLENVGELEKSRIALEQSLAIAQRLKSPTDIALSLLSLGNNARIQQKIPQAIAYYQKTVAVSPSLLTKVQAKLNHLSLLIEQRKLKETQTLIPEIQSQLEQLPPSRPSIYARINFAKSLEIVDSSKTKFQAQLLATAIQQARSLSDIRAEAYALGNLGNLYEKTQQLAEARNLTQKALILAQTSNAPEIVYMWQWQLGRLLKAQGEITEAIAVYDAAIETLESLRIDLVAVNQDVQFNFRDNVEPVYRESVALLLQNSGKKPDVQTLDKARTRIEALQLAELDNFFREACLQGQKVLLDKVVDAENPNTAILYPIILPEQLQVIVKIPQQPLRHYQVNKSQLEVERILGELRKYLLEPDRTEEVQTLSQEVYSWLIKPIESDLATSKVNTLVFVLDGALRNIPLAALYDGQNYLVEKYAVALSLGLQLLAPKPLAQEPLKVLAAGLVQPPPEFPTFPPLPGIKLEFDFIAQTGVSTTKLLDKDFTSKTLEKNVNTAPFNVLHLATHGQFSSRPEDTFILATDGSINVLEFDNLLRRQSETRTQTLELLVLSACQTATGDNRATLGLAGAAIKAGARSTVASLWHINDKSTAILIGEFYRELVDAKVTKAEALRRAQVKLLTDYPNYSRPGYWAPYVLVGNWL</sequence>
<reference evidence="2" key="1">
    <citation type="submission" date="2016-04" db="EMBL/GenBank/DDBJ databases">
        <authorList>
            <person name="Tabuchi Yagui T.R."/>
        </authorList>
    </citation>
    <scope>NUCLEOTIDE SEQUENCE [LARGE SCALE GENOMIC DNA]</scope>
    <source>
        <strain evidence="2">NIES-26</strain>
    </source>
</reference>
<accession>A0A367QR47</accession>
<dbReference type="AlphaFoldDB" id="A0A367QR47"/>
<feature type="domain" description="CHAT" evidence="1">
    <location>
        <begin position="581"/>
        <end position="854"/>
    </location>
</feature>
<comment type="caution">
    <text evidence="2">The sequence shown here is derived from an EMBL/GenBank/DDBJ whole genome shotgun (WGS) entry which is preliminary data.</text>
</comment>
<dbReference type="InterPro" id="IPR011990">
    <property type="entry name" value="TPR-like_helical_dom_sf"/>
</dbReference>
<dbReference type="InterPro" id="IPR024983">
    <property type="entry name" value="CHAT_dom"/>
</dbReference>
<dbReference type="PANTHER" id="PTHR10098:SF112">
    <property type="entry name" value="SLR0380 PROTEIN"/>
    <property type="match status" value="1"/>
</dbReference>
<keyword evidence="3" id="KW-1185">Reference proteome</keyword>
<name>A0A367QR47_9NOSO</name>
<dbReference type="InterPro" id="IPR019734">
    <property type="entry name" value="TPR_rpt"/>
</dbReference>
<dbReference type="PANTHER" id="PTHR10098">
    <property type="entry name" value="RAPSYN-RELATED"/>
    <property type="match status" value="1"/>
</dbReference>
<dbReference type="SMART" id="SM00028">
    <property type="entry name" value="TPR"/>
    <property type="match status" value="5"/>
</dbReference>
<evidence type="ECO:0000313" key="2">
    <source>
        <dbReference type="EMBL" id="RCJ26161.1"/>
    </source>
</evidence>
<dbReference type="Pfam" id="PF13424">
    <property type="entry name" value="TPR_12"/>
    <property type="match status" value="2"/>
</dbReference>
<dbReference type="SUPFAM" id="SSF48452">
    <property type="entry name" value="TPR-like"/>
    <property type="match status" value="3"/>
</dbReference>
<proteinExistence type="predicted"/>
<dbReference type="Pfam" id="PF12770">
    <property type="entry name" value="CHAT"/>
    <property type="match status" value="1"/>
</dbReference>
<evidence type="ECO:0000259" key="1">
    <source>
        <dbReference type="Pfam" id="PF12770"/>
    </source>
</evidence>
<dbReference type="Proteomes" id="UP000252107">
    <property type="component" value="Unassembled WGS sequence"/>
</dbReference>
<protein>
    <recommendedName>
        <fullName evidence="1">CHAT domain-containing protein</fullName>
    </recommendedName>
</protein>
<dbReference type="Gene3D" id="1.25.40.10">
    <property type="entry name" value="Tetratricopeptide repeat domain"/>
    <property type="match status" value="3"/>
</dbReference>